<evidence type="ECO:0000256" key="2">
    <source>
        <dbReference type="ARBA" id="ARBA00022448"/>
    </source>
</evidence>
<dbReference type="AlphaFoldDB" id="A0A2M9HCT8"/>
<feature type="compositionally biased region" description="Polar residues" evidence="5">
    <location>
        <begin position="45"/>
        <end position="56"/>
    </location>
</feature>
<reference evidence="8 9" key="1">
    <citation type="submission" date="2017-10" db="EMBL/GenBank/DDBJ databases">
        <title>Draft genome sequences of strains TRE 1, TRE 9, TRE H and TRI 7, isolated from tamarins, belonging to four potential novel Bifidobacterium species.</title>
        <authorList>
            <person name="Mattarelli P."/>
            <person name="Modesto M."/>
            <person name="Puglisi E."/>
            <person name="Morelli L."/>
            <person name="Spezio C."/>
            <person name="Bonetti A."/>
            <person name="Sandri C."/>
        </authorList>
    </citation>
    <scope>NUCLEOTIDE SEQUENCE [LARGE SCALE GENOMIC DNA]</scope>
    <source>
        <strain evidence="9">TRI7</strain>
    </source>
</reference>
<dbReference type="GO" id="GO:0035435">
    <property type="term" value="P:phosphate ion transmembrane transport"/>
    <property type="evidence" value="ECO:0007669"/>
    <property type="project" value="InterPro"/>
</dbReference>
<dbReference type="Pfam" id="PF12849">
    <property type="entry name" value="PBP_like_2"/>
    <property type="match status" value="1"/>
</dbReference>
<gene>
    <name evidence="8" type="ORF">CSQ87_09460</name>
</gene>
<comment type="caution">
    <text evidence="8">The sequence shown here is derived from an EMBL/GenBank/DDBJ whole genome shotgun (WGS) entry which is preliminary data.</text>
</comment>
<dbReference type="Gene3D" id="3.40.190.10">
    <property type="entry name" value="Periplasmic binding protein-like II"/>
    <property type="match status" value="2"/>
</dbReference>
<dbReference type="GO" id="GO:0043190">
    <property type="term" value="C:ATP-binding cassette (ABC) transporter complex"/>
    <property type="evidence" value="ECO:0007669"/>
    <property type="project" value="InterPro"/>
</dbReference>
<feature type="region of interest" description="Disordered" evidence="5">
    <location>
        <begin position="30"/>
        <end position="56"/>
    </location>
</feature>
<feature type="chain" id="PRO_5038786076" description="Phosphate-binding protein" evidence="6">
    <location>
        <begin position="24"/>
        <end position="380"/>
    </location>
</feature>
<dbReference type="PANTHER" id="PTHR42996">
    <property type="entry name" value="PHOSPHATE-BINDING PROTEIN PSTS"/>
    <property type="match status" value="1"/>
</dbReference>
<dbReference type="GO" id="GO:0042301">
    <property type="term" value="F:phosphate ion binding"/>
    <property type="evidence" value="ECO:0007669"/>
    <property type="project" value="InterPro"/>
</dbReference>
<dbReference type="PIRSF" id="PIRSF002756">
    <property type="entry name" value="PstS"/>
    <property type="match status" value="1"/>
</dbReference>
<dbReference type="InterPro" id="IPR024370">
    <property type="entry name" value="PBP_domain"/>
</dbReference>
<dbReference type="Proteomes" id="UP000231451">
    <property type="component" value="Unassembled WGS sequence"/>
</dbReference>
<evidence type="ECO:0000259" key="7">
    <source>
        <dbReference type="Pfam" id="PF12849"/>
    </source>
</evidence>
<dbReference type="InterPro" id="IPR005673">
    <property type="entry name" value="ABC_phos-bd_PstS"/>
</dbReference>
<comment type="similarity">
    <text evidence="1 4">Belongs to the PstS family.</text>
</comment>
<evidence type="ECO:0000256" key="6">
    <source>
        <dbReference type="SAM" id="SignalP"/>
    </source>
</evidence>
<evidence type="ECO:0000256" key="4">
    <source>
        <dbReference type="PIRNR" id="PIRNR002756"/>
    </source>
</evidence>
<evidence type="ECO:0000313" key="8">
    <source>
        <dbReference type="EMBL" id="PJM74616.1"/>
    </source>
</evidence>
<name>A0A2M9HCT8_9BIFI</name>
<dbReference type="EMBL" id="PEBK01000010">
    <property type="protein sequence ID" value="PJM74616.1"/>
    <property type="molecule type" value="Genomic_DNA"/>
</dbReference>
<evidence type="ECO:0000256" key="1">
    <source>
        <dbReference type="ARBA" id="ARBA00008725"/>
    </source>
</evidence>
<proteinExistence type="inferred from homology"/>
<evidence type="ECO:0000256" key="5">
    <source>
        <dbReference type="SAM" id="MobiDB-lite"/>
    </source>
</evidence>
<feature type="compositionally biased region" description="Low complexity" evidence="5">
    <location>
        <begin position="31"/>
        <end position="44"/>
    </location>
</feature>
<evidence type="ECO:0000313" key="9">
    <source>
        <dbReference type="Proteomes" id="UP000231451"/>
    </source>
</evidence>
<sequence length="380" mass="39381">MRNNLVVRSLAVVSGLAMLAGLAACGDNATSSSNGSSSSSSSASETQLSGEFSGAGASSQKSAVDAWVAGFGQKQPNAKIAYDPSGSGAGVSTFLTGATVWAGSDAPLEADQVEQSKTVCEGKTAFDVPVYISPIAIVYNLKSAGLNGTDKHINLDAATLAKIFDGKITKWNDKAITEQNPDAKLPATDITVVHRSDKSGTTKNFLSYIKDAAGDANWKYEVGENWPNNVGQGGKGTSGVISTVNQAEGTIGYADASQAGDLGTVAVKVGEKYVPYSAEAAAKVVDASPKDESAKGENRVVIKLDHKTTEDGAYPVVLVSYDIACPAYKDANKAEFAKQWLSYVVSQEGQQTAAETAGSAPMSDTLRAQVQKSIDAIQTK</sequence>
<dbReference type="PROSITE" id="PS51257">
    <property type="entry name" value="PROKAR_LIPOPROTEIN"/>
    <property type="match status" value="1"/>
</dbReference>
<feature type="domain" description="PBP" evidence="7">
    <location>
        <begin position="42"/>
        <end position="348"/>
    </location>
</feature>
<keyword evidence="3 4" id="KW-0592">Phosphate transport</keyword>
<feature type="signal peptide" evidence="6">
    <location>
        <begin position="1"/>
        <end position="23"/>
    </location>
</feature>
<dbReference type="PANTHER" id="PTHR42996:SF1">
    <property type="entry name" value="PHOSPHATE-BINDING PROTEIN PSTS"/>
    <property type="match status" value="1"/>
</dbReference>
<dbReference type="CDD" id="cd13565">
    <property type="entry name" value="PBP2_PstS"/>
    <property type="match status" value="1"/>
</dbReference>
<dbReference type="SUPFAM" id="SSF53850">
    <property type="entry name" value="Periplasmic binding protein-like II"/>
    <property type="match status" value="1"/>
</dbReference>
<organism evidence="8 9">
    <name type="scientific">Bifidobacterium simiarum</name>
    <dbReference type="NCBI Taxonomy" id="2045441"/>
    <lineage>
        <taxon>Bacteria</taxon>
        <taxon>Bacillati</taxon>
        <taxon>Actinomycetota</taxon>
        <taxon>Actinomycetes</taxon>
        <taxon>Bifidobacteriales</taxon>
        <taxon>Bifidobacteriaceae</taxon>
        <taxon>Bifidobacterium</taxon>
    </lineage>
</organism>
<dbReference type="InterPro" id="IPR050962">
    <property type="entry name" value="Phosphate-bind_PstS"/>
</dbReference>
<protein>
    <recommendedName>
        <fullName evidence="4">Phosphate-binding protein</fullName>
    </recommendedName>
</protein>
<evidence type="ECO:0000256" key="3">
    <source>
        <dbReference type="ARBA" id="ARBA00022592"/>
    </source>
</evidence>
<keyword evidence="6" id="KW-0732">Signal</keyword>
<keyword evidence="2 4" id="KW-0813">Transport</keyword>
<accession>A0A2M9HCT8</accession>
<dbReference type="RefSeq" id="WP_100513634.1">
    <property type="nucleotide sequence ID" value="NZ_JAFEJQ010000017.1"/>
</dbReference>
<dbReference type="OrthoDB" id="9801510at2"/>
<keyword evidence="9" id="KW-1185">Reference proteome</keyword>